<dbReference type="Gene3D" id="3.30.420.40">
    <property type="match status" value="2"/>
</dbReference>
<dbReference type="Gene3D" id="3.30.1490.300">
    <property type="match status" value="1"/>
</dbReference>
<protein>
    <submittedName>
        <fullName evidence="1">Biogenesis protein MshI</fullName>
    </submittedName>
</protein>
<keyword evidence="2" id="KW-1185">Reference proteome</keyword>
<comment type="caution">
    <text evidence="1">The sequence shown here is derived from an EMBL/GenBank/DDBJ whole genome shotgun (WGS) entry which is preliminary data.</text>
</comment>
<accession>A0A2S9VDR2</accession>
<dbReference type="Proteomes" id="UP000238949">
    <property type="component" value="Unassembled WGS sequence"/>
</dbReference>
<dbReference type="AlphaFoldDB" id="A0A2S9VDR2"/>
<evidence type="ECO:0000313" key="2">
    <source>
        <dbReference type="Proteomes" id="UP000238949"/>
    </source>
</evidence>
<sequence>MRIGWRSFLKQKFQKKSGYHAIGIAVSLDSVTFCALKKQNGEVTLAFEETVSFSHWGAHLAKWVDKHGLAGTPAYVAFSIHWYQILQIDRPTVEADEITAALSWSVKELTGSDKEMAIDYTDLPVPLAGNARINVFALPKDDVENVSEAVFNAGLVLQLITVEELATCELVPVQSDPILTVVQEAGEEICLNIIKDGQLYFSRRLKGFENLGSFTEDELRMGIGESLSVQIQRSMDFYESQLRQAPVRQIMMRLDTPHRDALASQIEQVVSARVNDLTPAVTAAEPGMSVTRVNYSSLGAAICGSAEPQVKNEAAA</sequence>
<reference evidence="2" key="1">
    <citation type="journal article" date="2020" name="Int. J. Syst. Evol. Microbiol.">
        <title>Alteromonas alba sp. nov., a marine bacterium isolated from the seawater of the West Pacific Ocean.</title>
        <authorList>
            <person name="Sun C."/>
            <person name="Wu Y.-H."/>
            <person name="Xamxidin M."/>
            <person name="Cheng H."/>
            <person name="Xu X.-W."/>
        </authorList>
    </citation>
    <scope>NUCLEOTIDE SEQUENCE [LARGE SCALE GENOMIC DNA]</scope>
    <source>
        <strain evidence="2">190</strain>
    </source>
</reference>
<proteinExistence type="predicted"/>
<dbReference type="EMBL" id="PVNP01000047">
    <property type="protein sequence ID" value="PRO74564.1"/>
    <property type="molecule type" value="Genomic_DNA"/>
</dbReference>
<dbReference type="RefSeq" id="WP_105933715.1">
    <property type="nucleotide sequence ID" value="NZ_PVNP01000047.1"/>
</dbReference>
<gene>
    <name evidence="1" type="ORF">C6Y40_05505</name>
</gene>
<dbReference type="OrthoDB" id="5296002at2"/>
<organism evidence="1 2">
    <name type="scientific">Alteromonas alba</name>
    <dbReference type="NCBI Taxonomy" id="2079529"/>
    <lineage>
        <taxon>Bacteria</taxon>
        <taxon>Pseudomonadati</taxon>
        <taxon>Pseudomonadota</taxon>
        <taxon>Gammaproteobacteria</taxon>
        <taxon>Alteromonadales</taxon>
        <taxon>Alteromonadaceae</taxon>
        <taxon>Alteromonas/Salinimonas group</taxon>
        <taxon>Alteromonas</taxon>
    </lineage>
</organism>
<name>A0A2S9VDR2_9ALTE</name>
<evidence type="ECO:0000313" key="1">
    <source>
        <dbReference type="EMBL" id="PRO74564.1"/>
    </source>
</evidence>